<sequence length="132" mass="15228">MPLSGEVVQLADDGGASSFERRVLSSSVDANATKRSNPELTRSCQLDSSSPTTSSEGKKLDALIEADDDGGKKRLSSHYPREQNKYNHWPDTMVLAQSFPVHQQHIQPNYYYYYYYIQHSEDQRCCRWYRNQ</sequence>
<keyword evidence="3" id="KW-1185">Reference proteome</keyword>
<feature type="region of interest" description="Disordered" evidence="1">
    <location>
        <begin position="22"/>
        <end position="83"/>
    </location>
</feature>
<evidence type="ECO:0000256" key="1">
    <source>
        <dbReference type="SAM" id="MobiDB-lite"/>
    </source>
</evidence>
<dbReference type="Proteomes" id="UP000075881">
    <property type="component" value="Unassembled WGS sequence"/>
</dbReference>
<evidence type="ECO:0000313" key="2">
    <source>
        <dbReference type="EnsemblMetazoa" id="ACHR001746-PA"/>
    </source>
</evidence>
<dbReference type="EnsemblMetazoa" id="ACHR001746-RA">
    <property type="protein sequence ID" value="ACHR001746-PA"/>
    <property type="gene ID" value="ACHR001746"/>
</dbReference>
<protein>
    <submittedName>
        <fullName evidence="2">Uncharacterized protein</fullName>
    </submittedName>
</protein>
<reference evidence="2" key="2">
    <citation type="submission" date="2020-05" db="UniProtKB">
        <authorList>
            <consortium name="EnsemblMetazoa"/>
        </authorList>
    </citation>
    <scope>IDENTIFICATION</scope>
    <source>
        <strain evidence="2">ACHKN1017</strain>
    </source>
</reference>
<dbReference type="VEuPathDB" id="VectorBase:ACHR001746"/>
<evidence type="ECO:0000313" key="3">
    <source>
        <dbReference type="Proteomes" id="UP000075881"/>
    </source>
</evidence>
<proteinExistence type="predicted"/>
<reference evidence="3" key="1">
    <citation type="submission" date="2013-03" db="EMBL/GenBank/DDBJ databases">
        <title>The Genome Sequence of Anopheles christyi ACHKN1017.</title>
        <authorList>
            <consortium name="The Broad Institute Genomics Platform"/>
            <person name="Neafsey D.E."/>
            <person name="Besansky N."/>
            <person name="Walker B."/>
            <person name="Young S.K."/>
            <person name="Zeng Q."/>
            <person name="Gargeya S."/>
            <person name="Fitzgerald M."/>
            <person name="Haas B."/>
            <person name="Abouelleil A."/>
            <person name="Allen A.W."/>
            <person name="Alvarado L."/>
            <person name="Arachchi H.M."/>
            <person name="Berlin A.M."/>
            <person name="Chapman S.B."/>
            <person name="Gainer-Dewar J."/>
            <person name="Goldberg J."/>
            <person name="Griggs A."/>
            <person name="Gujja S."/>
            <person name="Hansen M."/>
            <person name="Howarth C."/>
            <person name="Imamovic A."/>
            <person name="Ireland A."/>
            <person name="Larimer J."/>
            <person name="McCowan C."/>
            <person name="Murphy C."/>
            <person name="Pearson M."/>
            <person name="Poon T.W."/>
            <person name="Priest M."/>
            <person name="Roberts A."/>
            <person name="Saif S."/>
            <person name="Shea T."/>
            <person name="Sisk P."/>
            <person name="Sykes S."/>
            <person name="Wortman J."/>
            <person name="Nusbaum C."/>
            <person name="Birren B."/>
        </authorList>
    </citation>
    <scope>NUCLEOTIDE SEQUENCE [LARGE SCALE GENOMIC DNA]</scope>
    <source>
        <strain evidence="3">ACHKN1017</strain>
    </source>
</reference>
<dbReference type="AlphaFoldDB" id="A0A182JTB4"/>
<organism evidence="2 3">
    <name type="scientific">Anopheles christyi</name>
    <dbReference type="NCBI Taxonomy" id="43041"/>
    <lineage>
        <taxon>Eukaryota</taxon>
        <taxon>Metazoa</taxon>
        <taxon>Ecdysozoa</taxon>
        <taxon>Arthropoda</taxon>
        <taxon>Hexapoda</taxon>
        <taxon>Insecta</taxon>
        <taxon>Pterygota</taxon>
        <taxon>Neoptera</taxon>
        <taxon>Endopterygota</taxon>
        <taxon>Diptera</taxon>
        <taxon>Nematocera</taxon>
        <taxon>Culicoidea</taxon>
        <taxon>Culicidae</taxon>
        <taxon>Anophelinae</taxon>
        <taxon>Anopheles</taxon>
    </lineage>
</organism>
<feature type="compositionally biased region" description="Polar residues" evidence="1">
    <location>
        <begin position="24"/>
        <end position="55"/>
    </location>
</feature>
<name>A0A182JTB4_9DIPT</name>
<accession>A0A182JTB4</accession>